<dbReference type="STRING" id="6832.A0A553PL03"/>
<dbReference type="InterPro" id="IPR013783">
    <property type="entry name" value="Ig-like_fold"/>
</dbReference>
<evidence type="ECO:0000256" key="2">
    <source>
        <dbReference type="SAM" id="MobiDB-lite"/>
    </source>
</evidence>
<keyword evidence="5" id="KW-1185">Reference proteome</keyword>
<evidence type="ECO:0000259" key="3">
    <source>
        <dbReference type="Pfam" id="PF08205"/>
    </source>
</evidence>
<sequence length="306" mass="33561">MEVILPPAVSLGETVNLTCQYHLQGEHLYTAKLYKGRHEFLQLVPAKGPNPLKTFPLKGVNIESITLNGTGKTVTGLHVTLRDVNLFSTGLYGCEASAEESFHTQIVRKYMTVIVKPDARPLLSGLRPHYRVGDVTNATCVVKDTFPTANISWFINGDKIANPKFIQSHSERSPSGLLSTISVLNLPLKAHHFRVGRLHAKCVASMLTMHWQSLDVESLEESPTLLAASSHIEDRPTATNLSTIGATKTKSNEPAKGHDKDSPFASLSLNHGQSSTLVAINQGDLIGMLVLVSTRILVQQWPWHSY</sequence>
<dbReference type="PANTHER" id="PTHR21261">
    <property type="entry name" value="BEAT PROTEIN"/>
    <property type="match status" value="1"/>
</dbReference>
<dbReference type="EMBL" id="VCGU01000003">
    <property type="protein sequence ID" value="TRY78348.1"/>
    <property type="molecule type" value="Genomic_DNA"/>
</dbReference>
<dbReference type="Proteomes" id="UP000318571">
    <property type="component" value="Chromosome 11"/>
</dbReference>
<name>A0A553PL03_TIGCA</name>
<evidence type="ECO:0000313" key="4">
    <source>
        <dbReference type="EMBL" id="TRY78348.1"/>
    </source>
</evidence>
<comment type="caution">
    <text evidence="4">The sequence shown here is derived from an EMBL/GenBank/DDBJ whole genome shotgun (WGS) entry which is preliminary data.</text>
</comment>
<keyword evidence="1" id="KW-1015">Disulfide bond</keyword>
<proteinExistence type="predicted"/>
<dbReference type="OMA" id="YGCEASA"/>
<evidence type="ECO:0000256" key="1">
    <source>
        <dbReference type="ARBA" id="ARBA00023157"/>
    </source>
</evidence>
<dbReference type="InterPro" id="IPR013162">
    <property type="entry name" value="CD80_C2-set"/>
</dbReference>
<organism evidence="4 5">
    <name type="scientific">Tigriopus californicus</name>
    <name type="common">Marine copepod</name>
    <dbReference type="NCBI Taxonomy" id="6832"/>
    <lineage>
        <taxon>Eukaryota</taxon>
        <taxon>Metazoa</taxon>
        <taxon>Ecdysozoa</taxon>
        <taxon>Arthropoda</taxon>
        <taxon>Crustacea</taxon>
        <taxon>Multicrustacea</taxon>
        <taxon>Hexanauplia</taxon>
        <taxon>Copepoda</taxon>
        <taxon>Harpacticoida</taxon>
        <taxon>Harpacticidae</taxon>
        <taxon>Tigriopus</taxon>
    </lineage>
</organism>
<reference evidence="4 5" key="1">
    <citation type="journal article" date="2018" name="Nat. Ecol. Evol.">
        <title>Genomic signatures of mitonuclear coevolution across populations of Tigriopus californicus.</title>
        <authorList>
            <person name="Barreto F.S."/>
            <person name="Watson E.T."/>
            <person name="Lima T.G."/>
            <person name="Willett C.S."/>
            <person name="Edmands S."/>
            <person name="Li W."/>
            <person name="Burton R.S."/>
        </authorList>
    </citation>
    <scope>NUCLEOTIDE SEQUENCE [LARGE SCALE GENOMIC DNA]</scope>
    <source>
        <strain evidence="4 5">San Diego</strain>
    </source>
</reference>
<dbReference type="InterPro" id="IPR036179">
    <property type="entry name" value="Ig-like_dom_sf"/>
</dbReference>
<protein>
    <recommendedName>
        <fullName evidence="3">CD80-like immunoglobulin C2-set domain-containing protein</fullName>
    </recommendedName>
</protein>
<dbReference type="AlphaFoldDB" id="A0A553PL03"/>
<gene>
    <name evidence="4" type="ORF">TCAL_01731</name>
</gene>
<dbReference type="SUPFAM" id="SSF48726">
    <property type="entry name" value="Immunoglobulin"/>
    <property type="match status" value="2"/>
</dbReference>
<dbReference type="Pfam" id="PF08205">
    <property type="entry name" value="C2-set_2"/>
    <property type="match status" value="1"/>
</dbReference>
<evidence type="ECO:0000313" key="5">
    <source>
        <dbReference type="Proteomes" id="UP000318571"/>
    </source>
</evidence>
<accession>A0A553PL03</accession>
<feature type="region of interest" description="Disordered" evidence="2">
    <location>
        <begin position="245"/>
        <end position="265"/>
    </location>
</feature>
<dbReference type="PANTHER" id="PTHR21261:SF15">
    <property type="entry name" value="BEATEN PATH IIIA, ISOFORM D-RELATED"/>
    <property type="match status" value="1"/>
</dbReference>
<feature type="compositionally biased region" description="Basic and acidic residues" evidence="2">
    <location>
        <begin position="250"/>
        <end position="262"/>
    </location>
</feature>
<feature type="domain" description="CD80-like immunoglobulin C2-set" evidence="3">
    <location>
        <begin position="135"/>
        <end position="189"/>
    </location>
</feature>
<dbReference type="Gene3D" id="2.60.40.10">
    <property type="entry name" value="Immunoglobulins"/>
    <property type="match status" value="2"/>
</dbReference>